<dbReference type="PIRSF" id="PIRSF003085">
    <property type="entry name" value="CMAS"/>
    <property type="match status" value="1"/>
</dbReference>
<dbReference type="InterPro" id="IPR050723">
    <property type="entry name" value="CFA/CMAS"/>
</dbReference>
<sequence>MTSGAAGAVRKAGLLYTLLVTHIFFPFISRFLKSIVDKTSEALFIEITSTGHGTKYGNGGKKKSVTISIDSPIHFCWSMILDEKMGLGEAYMAGDWRAEPNPTEFLKLLIRAKKESAAGKKRPTKTSTAKLLSTVTKVLLDVLRKVVAVVRYIQHRIRDNTVQQSAKNIEGAFRFASEQVVWHYATRLEHYDLGNDMFEMFLDKTMTYSCALFEDPGHHVEKVDFEKLETAQMKKIDSLIDMLDLKESDRVLEIGCGWGAFAIRGVQRSGCQWTGLTISREQLALAKERVKSAGLENQIELKLQDYRLVEGSFTRVISVEMIEAVGHAFLPQYFKTISDRLVPGGKAVIQAITCPDAYYEKYTNSSDFIKKYIFPGGHMPSLGAISASLPNDLRFGEERHIGRHYATTLDHWFSAWLVCEKDILALGYSESFHRRWQYYFCLCSALFAHDHIDAVQFELNKC</sequence>
<comment type="similarity">
    <text evidence="1">Belongs to the CFA/CMAS family.</text>
</comment>
<keyword evidence="5" id="KW-0443">Lipid metabolism</keyword>
<dbReference type="Gene3D" id="3.40.50.150">
    <property type="entry name" value="Vaccinia Virus protein VP39"/>
    <property type="match status" value="1"/>
</dbReference>
<evidence type="ECO:0000313" key="8">
    <source>
        <dbReference type="Proteomes" id="UP000050761"/>
    </source>
</evidence>
<keyword evidence="8" id="KW-1185">Reference proteome</keyword>
<dbReference type="GO" id="GO:0032259">
    <property type="term" value="P:methylation"/>
    <property type="evidence" value="ECO:0007669"/>
    <property type="project" value="UniProtKB-KW"/>
</dbReference>
<dbReference type="InterPro" id="IPR003333">
    <property type="entry name" value="CMAS"/>
</dbReference>
<keyword evidence="6" id="KW-0812">Transmembrane</keyword>
<reference evidence="9" key="2">
    <citation type="submission" date="2019-09" db="UniProtKB">
        <authorList>
            <consortium name="WormBaseParasite"/>
        </authorList>
    </citation>
    <scope>IDENTIFICATION</scope>
</reference>
<keyword evidence="6" id="KW-0472">Membrane</keyword>
<protein>
    <submittedName>
        <fullName evidence="9">Cyclopropane-fatty-acyl-phospholipid synthase</fullName>
    </submittedName>
</protein>
<evidence type="ECO:0000313" key="7">
    <source>
        <dbReference type="EMBL" id="VDP13914.1"/>
    </source>
</evidence>
<dbReference type="PANTHER" id="PTHR43667">
    <property type="entry name" value="CYCLOPROPANE-FATTY-ACYL-PHOSPHOLIPID SYNTHASE"/>
    <property type="match status" value="1"/>
</dbReference>
<evidence type="ECO:0000256" key="6">
    <source>
        <dbReference type="SAM" id="Phobius"/>
    </source>
</evidence>
<keyword evidence="3" id="KW-0808">Transferase</keyword>
<evidence type="ECO:0000256" key="4">
    <source>
        <dbReference type="ARBA" id="ARBA00022691"/>
    </source>
</evidence>
<evidence type="ECO:0000313" key="9">
    <source>
        <dbReference type="WBParaSite" id="HPBE_0001906401-mRNA-1"/>
    </source>
</evidence>
<proteinExistence type="inferred from homology"/>
<keyword evidence="4" id="KW-0949">S-adenosyl-L-methionine</keyword>
<dbReference type="SUPFAM" id="SSF53335">
    <property type="entry name" value="S-adenosyl-L-methionine-dependent methyltransferases"/>
    <property type="match status" value="1"/>
</dbReference>
<dbReference type="CDD" id="cd02440">
    <property type="entry name" value="AdoMet_MTases"/>
    <property type="match status" value="1"/>
</dbReference>
<keyword evidence="2" id="KW-0489">Methyltransferase</keyword>
<evidence type="ECO:0000256" key="3">
    <source>
        <dbReference type="ARBA" id="ARBA00022679"/>
    </source>
</evidence>
<accession>A0A3P8C591</accession>
<organism evidence="8 9">
    <name type="scientific">Heligmosomoides polygyrus</name>
    <name type="common">Parasitic roundworm</name>
    <dbReference type="NCBI Taxonomy" id="6339"/>
    <lineage>
        <taxon>Eukaryota</taxon>
        <taxon>Metazoa</taxon>
        <taxon>Ecdysozoa</taxon>
        <taxon>Nematoda</taxon>
        <taxon>Chromadorea</taxon>
        <taxon>Rhabditida</taxon>
        <taxon>Rhabditina</taxon>
        <taxon>Rhabditomorpha</taxon>
        <taxon>Strongyloidea</taxon>
        <taxon>Heligmosomidae</taxon>
        <taxon>Heligmosomoides</taxon>
    </lineage>
</organism>
<dbReference type="Pfam" id="PF02353">
    <property type="entry name" value="CMAS"/>
    <property type="match status" value="1"/>
</dbReference>
<reference evidence="7 8" key="1">
    <citation type="submission" date="2018-11" db="EMBL/GenBank/DDBJ databases">
        <authorList>
            <consortium name="Pathogen Informatics"/>
        </authorList>
    </citation>
    <scope>NUCLEOTIDE SEQUENCE [LARGE SCALE GENOMIC DNA]</scope>
</reference>
<dbReference type="GO" id="GO:0008168">
    <property type="term" value="F:methyltransferase activity"/>
    <property type="evidence" value="ECO:0007669"/>
    <property type="project" value="UniProtKB-KW"/>
</dbReference>
<dbReference type="OrthoDB" id="8300214at2759"/>
<dbReference type="PANTHER" id="PTHR43667:SF2">
    <property type="entry name" value="FATTY ACID C-METHYL TRANSFERASE"/>
    <property type="match status" value="1"/>
</dbReference>
<dbReference type="WBParaSite" id="HPBE_0001906401-mRNA-1">
    <property type="protein sequence ID" value="HPBE_0001906401-mRNA-1"/>
    <property type="gene ID" value="HPBE_0001906401"/>
</dbReference>
<dbReference type="Proteomes" id="UP000050761">
    <property type="component" value="Unassembled WGS sequence"/>
</dbReference>
<evidence type="ECO:0000256" key="5">
    <source>
        <dbReference type="ARBA" id="ARBA00023098"/>
    </source>
</evidence>
<evidence type="ECO:0000256" key="1">
    <source>
        <dbReference type="ARBA" id="ARBA00010815"/>
    </source>
</evidence>
<dbReference type="GO" id="GO:0008610">
    <property type="term" value="P:lipid biosynthetic process"/>
    <property type="evidence" value="ECO:0007669"/>
    <property type="project" value="InterPro"/>
</dbReference>
<evidence type="ECO:0000256" key="2">
    <source>
        <dbReference type="ARBA" id="ARBA00022603"/>
    </source>
</evidence>
<dbReference type="AlphaFoldDB" id="A0A183GAL0"/>
<feature type="transmembrane region" description="Helical" evidence="6">
    <location>
        <begin position="12"/>
        <end position="32"/>
    </location>
</feature>
<accession>A0A183GAL0</accession>
<dbReference type="EMBL" id="UZAH01031108">
    <property type="protein sequence ID" value="VDP13914.1"/>
    <property type="molecule type" value="Genomic_DNA"/>
</dbReference>
<keyword evidence="6" id="KW-1133">Transmembrane helix</keyword>
<dbReference type="InterPro" id="IPR029063">
    <property type="entry name" value="SAM-dependent_MTases_sf"/>
</dbReference>
<name>A0A183GAL0_HELPZ</name>
<gene>
    <name evidence="7" type="ORF">HPBE_LOCUS19063</name>
</gene>